<dbReference type="Pfam" id="PF00375">
    <property type="entry name" value="SDF"/>
    <property type="match status" value="1"/>
</dbReference>
<dbReference type="AlphaFoldDB" id="A0A941DGV6"/>
<accession>A0A941DGV6</accession>
<keyword evidence="5 7" id="KW-1133">Transmembrane helix</keyword>
<evidence type="ECO:0000256" key="7">
    <source>
        <dbReference type="SAM" id="Phobius"/>
    </source>
</evidence>
<feature type="transmembrane region" description="Helical" evidence="7">
    <location>
        <begin position="47"/>
        <end position="68"/>
    </location>
</feature>
<dbReference type="Gene3D" id="1.10.3860.10">
    <property type="entry name" value="Sodium:dicarboxylate symporter"/>
    <property type="match status" value="1"/>
</dbReference>
<feature type="transmembrane region" description="Helical" evidence="7">
    <location>
        <begin position="376"/>
        <end position="397"/>
    </location>
</feature>
<evidence type="ECO:0000256" key="6">
    <source>
        <dbReference type="ARBA" id="ARBA00023136"/>
    </source>
</evidence>
<protein>
    <submittedName>
        <fullName evidence="8">Dicarboxylate/amino acid:cation symporter</fullName>
    </submittedName>
</protein>
<evidence type="ECO:0000313" key="9">
    <source>
        <dbReference type="Proteomes" id="UP000680158"/>
    </source>
</evidence>
<dbReference type="Proteomes" id="UP000680158">
    <property type="component" value="Unassembled WGS sequence"/>
</dbReference>
<feature type="transmembrane region" description="Helical" evidence="7">
    <location>
        <begin position="16"/>
        <end position="35"/>
    </location>
</feature>
<dbReference type="SUPFAM" id="SSF118215">
    <property type="entry name" value="Proton glutamate symport protein"/>
    <property type="match status" value="1"/>
</dbReference>
<comment type="subcellular location">
    <subcellularLocation>
        <location evidence="1">Cell membrane</location>
        <topology evidence="1">Multi-pass membrane protein</topology>
    </subcellularLocation>
</comment>
<evidence type="ECO:0000256" key="3">
    <source>
        <dbReference type="ARBA" id="ARBA00022475"/>
    </source>
</evidence>
<keyword evidence="6 7" id="KW-0472">Membrane</keyword>
<dbReference type="RefSeq" id="WP_212685234.1">
    <property type="nucleotide sequence ID" value="NZ_JAGSPM010000009.1"/>
</dbReference>
<dbReference type="EMBL" id="JAGSPM010000009">
    <property type="protein sequence ID" value="MBR7747866.1"/>
    <property type="molecule type" value="Genomic_DNA"/>
</dbReference>
<evidence type="ECO:0000256" key="2">
    <source>
        <dbReference type="ARBA" id="ARBA00022448"/>
    </source>
</evidence>
<dbReference type="GO" id="GO:0015293">
    <property type="term" value="F:symporter activity"/>
    <property type="evidence" value="ECO:0007669"/>
    <property type="project" value="UniProtKB-KW"/>
</dbReference>
<dbReference type="GO" id="GO:0005886">
    <property type="term" value="C:plasma membrane"/>
    <property type="evidence" value="ECO:0007669"/>
    <property type="project" value="UniProtKB-SubCell"/>
</dbReference>
<keyword evidence="3" id="KW-1003">Cell membrane</keyword>
<dbReference type="GO" id="GO:0006835">
    <property type="term" value="P:dicarboxylic acid transport"/>
    <property type="evidence" value="ECO:0007669"/>
    <property type="project" value="TreeGrafter"/>
</dbReference>
<dbReference type="PANTHER" id="PTHR42865:SF7">
    <property type="entry name" value="PROTON_GLUTAMATE-ASPARTATE SYMPORTER"/>
    <property type="match status" value="1"/>
</dbReference>
<feature type="transmembrane region" description="Helical" evidence="7">
    <location>
        <begin position="337"/>
        <end position="356"/>
    </location>
</feature>
<reference evidence="8 9" key="1">
    <citation type="submission" date="2021-04" db="EMBL/GenBank/DDBJ databases">
        <title>novel species isolated from subtropical streams in China.</title>
        <authorList>
            <person name="Lu H."/>
        </authorList>
    </citation>
    <scope>NUCLEOTIDE SEQUENCE [LARGE SCALE GENOMIC DNA]</scope>
    <source>
        <strain evidence="8 9">BYS107W</strain>
    </source>
</reference>
<feature type="transmembrane region" description="Helical" evidence="7">
    <location>
        <begin position="232"/>
        <end position="252"/>
    </location>
</feature>
<proteinExistence type="predicted"/>
<evidence type="ECO:0000256" key="4">
    <source>
        <dbReference type="ARBA" id="ARBA00022692"/>
    </source>
</evidence>
<dbReference type="InterPro" id="IPR001991">
    <property type="entry name" value="Na-dicarboxylate_symporter"/>
</dbReference>
<feature type="transmembrane region" description="Helical" evidence="7">
    <location>
        <begin position="194"/>
        <end position="212"/>
    </location>
</feature>
<dbReference type="InterPro" id="IPR036458">
    <property type="entry name" value="Na:dicarbo_symporter_sf"/>
</dbReference>
<feature type="transmembrane region" description="Helical" evidence="7">
    <location>
        <begin position="156"/>
        <end position="174"/>
    </location>
</feature>
<evidence type="ECO:0000256" key="1">
    <source>
        <dbReference type="ARBA" id="ARBA00004651"/>
    </source>
</evidence>
<evidence type="ECO:0000313" key="8">
    <source>
        <dbReference type="EMBL" id="MBR7747866.1"/>
    </source>
</evidence>
<organism evidence="8 9">
    <name type="scientific">Undibacterium baiyunense</name>
    <dbReference type="NCBI Taxonomy" id="2828731"/>
    <lineage>
        <taxon>Bacteria</taxon>
        <taxon>Pseudomonadati</taxon>
        <taxon>Pseudomonadota</taxon>
        <taxon>Betaproteobacteria</taxon>
        <taxon>Burkholderiales</taxon>
        <taxon>Oxalobacteraceae</taxon>
        <taxon>Undibacterium</taxon>
    </lineage>
</organism>
<dbReference type="PRINTS" id="PR00173">
    <property type="entry name" value="EDTRNSPORT"/>
</dbReference>
<evidence type="ECO:0000256" key="5">
    <source>
        <dbReference type="ARBA" id="ARBA00022989"/>
    </source>
</evidence>
<keyword evidence="2" id="KW-0813">Transport</keyword>
<keyword evidence="9" id="KW-1185">Reference proteome</keyword>
<dbReference type="PANTHER" id="PTHR42865">
    <property type="entry name" value="PROTON/GLUTAMATE-ASPARTATE SYMPORTER"/>
    <property type="match status" value="1"/>
</dbReference>
<gene>
    <name evidence="8" type="ORF">KDM92_14870</name>
</gene>
<comment type="caution">
    <text evidence="8">The sequence shown here is derived from an EMBL/GenBank/DDBJ whole genome shotgun (WGS) entry which is preliminary data.</text>
</comment>
<feature type="transmembrane region" description="Helical" evidence="7">
    <location>
        <begin position="80"/>
        <end position="109"/>
    </location>
</feature>
<name>A0A941DGV6_9BURK</name>
<dbReference type="PROSITE" id="PS51257">
    <property type="entry name" value="PROKAR_LIPOPROTEIN"/>
    <property type="match status" value="1"/>
</dbReference>
<sequence>MKFAMRTSEIVRNYANILYLMAGITAGCLLGFVFGNRVESFKFVGDIFLNLLFTAIIPLVFFTIASSIANLQRGTRLGQLFGIVAVVFLTTVILSAAVMMLVMLAFPIAQDATLRNMAMQAALDNPIAASTNTSATNLAQILTVNDFSELMARKNMLALILFSLLVGFATLRAGEKGKAFVDFLNAGNEVMKQLLSLIMKIAPLGLGAYFAYQVGVFGPQLIGVYVQPLALYYLSCTAYFAIFFSLYAYFAAGKLGVNIFWKNNLTPALTAIGTCSSIAAIPANLLAAEKMQVPAHIRNIVIPLGAPLHKDGSSMSSIIKLAVLFAMFGKDFSAPEMLFAIFGITVLVSIVAGGIPNGGYIGEVFAITAFGFPMEQALPVAMVIGTLVDPIATLLNANGDLIASMMVTRIAEGKHWLSSRLSSQK</sequence>
<keyword evidence="4 7" id="KW-0812">Transmembrane</keyword>